<protein>
    <submittedName>
        <fullName evidence="2">Tumor necrosis factor ligand superfamily member 18</fullName>
    </submittedName>
</protein>
<evidence type="ECO:0000313" key="2">
    <source>
        <dbReference type="EMBL" id="GLD49249.1"/>
    </source>
</evidence>
<reference evidence="2" key="1">
    <citation type="submission" date="2022-08" db="EMBL/GenBank/DDBJ databases">
        <title>Genome sequencing of akame (Lates japonicus).</title>
        <authorList>
            <person name="Hashiguchi Y."/>
            <person name="Takahashi H."/>
        </authorList>
    </citation>
    <scope>NUCLEOTIDE SEQUENCE</scope>
    <source>
        <strain evidence="2">Kochi</strain>
    </source>
</reference>
<gene>
    <name evidence="2" type="ORF">AKAME5_000306800</name>
</gene>
<keyword evidence="1" id="KW-0472">Membrane</keyword>
<dbReference type="Gene3D" id="2.60.120.40">
    <property type="match status" value="1"/>
</dbReference>
<sequence>MPHHSQHSLIHVLLLWTTILSVIQVSFIIFFFTAGHHGPSQNSSAVEPGRTLKIQVDSTPAPLSRKELRLGMGKMLTFENRGNTKWFANKPDSNLISEGEVLAIKKDGYYFLNLQVTVCDTVCMNNHTVRLVKKSEQSTTLLLGWTNTKSCTTGLLGKVVWLSAGYDLEVMINPTPKCIISDESQTHLDIIYIEA</sequence>
<dbReference type="Proteomes" id="UP001279410">
    <property type="component" value="Unassembled WGS sequence"/>
</dbReference>
<dbReference type="InterPro" id="IPR008983">
    <property type="entry name" value="Tumour_necrosis_fac-like_dom"/>
</dbReference>
<dbReference type="AlphaFoldDB" id="A0AAD3M964"/>
<evidence type="ECO:0000256" key="1">
    <source>
        <dbReference type="SAM" id="Phobius"/>
    </source>
</evidence>
<keyword evidence="1" id="KW-0812">Transmembrane</keyword>
<evidence type="ECO:0000313" key="3">
    <source>
        <dbReference type="Proteomes" id="UP001279410"/>
    </source>
</evidence>
<keyword evidence="1" id="KW-1133">Transmembrane helix</keyword>
<accession>A0AAD3M964</accession>
<proteinExistence type="predicted"/>
<keyword evidence="3" id="KW-1185">Reference proteome</keyword>
<organism evidence="2 3">
    <name type="scientific">Lates japonicus</name>
    <name type="common">Japanese lates</name>
    <dbReference type="NCBI Taxonomy" id="270547"/>
    <lineage>
        <taxon>Eukaryota</taxon>
        <taxon>Metazoa</taxon>
        <taxon>Chordata</taxon>
        <taxon>Craniata</taxon>
        <taxon>Vertebrata</taxon>
        <taxon>Euteleostomi</taxon>
        <taxon>Actinopterygii</taxon>
        <taxon>Neopterygii</taxon>
        <taxon>Teleostei</taxon>
        <taxon>Neoteleostei</taxon>
        <taxon>Acanthomorphata</taxon>
        <taxon>Carangaria</taxon>
        <taxon>Carangaria incertae sedis</taxon>
        <taxon>Centropomidae</taxon>
        <taxon>Lates</taxon>
    </lineage>
</organism>
<dbReference type="EMBL" id="BRZM01000007">
    <property type="protein sequence ID" value="GLD49249.1"/>
    <property type="molecule type" value="Genomic_DNA"/>
</dbReference>
<dbReference type="SUPFAM" id="SSF49842">
    <property type="entry name" value="TNF-like"/>
    <property type="match status" value="1"/>
</dbReference>
<feature type="transmembrane region" description="Helical" evidence="1">
    <location>
        <begin position="12"/>
        <end position="34"/>
    </location>
</feature>
<comment type="caution">
    <text evidence="2">The sequence shown here is derived from an EMBL/GenBank/DDBJ whole genome shotgun (WGS) entry which is preliminary data.</text>
</comment>
<name>A0AAD3M964_LATJO</name>